<dbReference type="InterPro" id="IPR052179">
    <property type="entry name" value="DD-CPase-like"/>
</dbReference>
<keyword evidence="3" id="KW-1185">Reference proteome</keyword>
<feature type="domain" description="D-alanyl-D-alanine carboxypeptidase-like core" evidence="1">
    <location>
        <begin position="67"/>
        <end position="145"/>
    </location>
</feature>
<dbReference type="SUPFAM" id="SSF55166">
    <property type="entry name" value="Hedgehog/DD-peptidase"/>
    <property type="match status" value="1"/>
</dbReference>
<dbReference type="InterPro" id="IPR009045">
    <property type="entry name" value="Zn_M74/Hedgehog-like"/>
</dbReference>
<comment type="caution">
    <text evidence="2">The sequence shown here is derived from an EMBL/GenBank/DDBJ whole genome shotgun (WGS) entry which is preliminary data.</text>
</comment>
<dbReference type="PANTHER" id="PTHR34385:SF1">
    <property type="entry name" value="PEPTIDOGLYCAN L-ALANYL-D-GLUTAMATE ENDOPEPTIDASE CWLK"/>
    <property type="match status" value="1"/>
</dbReference>
<dbReference type="Proteomes" id="UP001319870">
    <property type="component" value="Unassembled WGS sequence"/>
</dbReference>
<evidence type="ECO:0000313" key="3">
    <source>
        <dbReference type="Proteomes" id="UP001319870"/>
    </source>
</evidence>
<dbReference type="PANTHER" id="PTHR34385">
    <property type="entry name" value="D-ALANYL-D-ALANINE CARBOXYPEPTIDASE"/>
    <property type="match status" value="1"/>
</dbReference>
<dbReference type="EMBL" id="JAIXCQ010000008">
    <property type="protein sequence ID" value="MCA5894172.1"/>
    <property type="molecule type" value="Genomic_DNA"/>
</dbReference>
<dbReference type="Pfam" id="PF02557">
    <property type="entry name" value="VanY"/>
    <property type="match status" value="1"/>
</dbReference>
<dbReference type="RefSeq" id="WP_225565937.1">
    <property type="nucleotide sequence ID" value="NZ_JAIXCQ010000008.1"/>
</dbReference>
<protein>
    <submittedName>
        <fullName evidence="2">M15 family metallopeptidase</fullName>
    </submittedName>
</protein>
<reference evidence="2 3" key="1">
    <citation type="submission" date="2021-09" db="EMBL/GenBank/DDBJ databases">
        <title>Isoptericola luteus sp. nov., a novel bacterium isolated from Harbin, the capital city of Heilongjiang province.</title>
        <authorList>
            <person name="Li J."/>
        </authorList>
    </citation>
    <scope>NUCLEOTIDE SEQUENCE [LARGE SCALE GENOMIC DNA]</scope>
    <source>
        <strain evidence="2 3">NEAU-Y5</strain>
    </source>
</reference>
<evidence type="ECO:0000313" key="2">
    <source>
        <dbReference type="EMBL" id="MCA5894172.1"/>
    </source>
</evidence>
<dbReference type="CDD" id="cd14846">
    <property type="entry name" value="Peptidase_M15_like"/>
    <property type="match status" value="1"/>
</dbReference>
<evidence type="ECO:0000259" key="1">
    <source>
        <dbReference type="Pfam" id="PF02557"/>
    </source>
</evidence>
<dbReference type="InterPro" id="IPR003709">
    <property type="entry name" value="VanY-like_core_dom"/>
</dbReference>
<gene>
    <name evidence="2" type="ORF">LEP48_12560</name>
</gene>
<organism evidence="2 3">
    <name type="scientific">Isoptericola luteus</name>
    <dbReference type="NCBI Taxonomy" id="2879484"/>
    <lineage>
        <taxon>Bacteria</taxon>
        <taxon>Bacillati</taxon>
        <taxon>Actinomycetota</taxon>
        <taxon>Actinomycetes</taxon>
        <taxon>Micrococcales</taxon>
        <taxon>Promicromonosporaceae</taxon>
        <taxon>Isoptericola</taxon>
    </lineage>
</organism>
<dbReference type="Gene3D" id="3.30.1380.10">
    <property type="match status" value="1"/>
</dbReference>
<name>A0ABS7ZI43_9MICO</name>
<accession>A0ABS7ZI43</accession>
<sequence length="194" mass="20737">MPPRHSRSPRRRRSAALAGAVLAASVVGASVVAAMAAGVLPVRQLGSDGEVHGDVTVFDGEAPAVARLDPQLLGAVRRAASAAEADGVTFWVNSGWRSPEYQDELFRDAIAEYGSVEEAARWVATAETSPHVHGDAIDVGLWDATAWLAERGAAYGLCQIYGNEPWHYELRPDAADHGCPAMYPDASHDPRLQR</sequence>
<proteinExistence type="predicted"/>